<dbReference type="InterPro" id="IPR036908">
    <property type="entry name" value="RlpA-like_sf"/>
</dbReference>
<keyword evidence="2 3" id="KW-0961">Cell wall biogenesis/degradation</keyword>
<feature type="domain" description="RlpA-like protein double-psi beta-barrel" evidence="5">
    <location>
        <begin position="29"/>
        <end position="118"/>
    </location>
</feature>
<dbReference type="NCBIfam" id="TIGR00413">
    <property type="entry name" value="rlpA"/>
    <property type="match status" value="1"/>
</dbReference>
<dbReference type="EC" id="4.2.2.-" evidence="3"/>
<sequence precursor="true">MKKWTITVLITLFGLTQTIQAQQSKPVKTEGIASFYAQKFNGRKTFSGAVFNNSEMTAAHNTLPMGTYIRVTNLRNHKWVIVKVTDRLHAANSRVVDLTQAAAKKLDFYQRGLTRVKVDVVTNSFINSLMQSFLG</sequence>
<evidence type="ECO:0000259" key="5">
    <source>
        <dbReference type="Pfam" id="PF03330"/>
    </source>
</evidence>
<keyword evidence="7" id="KW-1185">Reference proteome</keyword>
<evidence type="ECO:0000256" key="4">
    <source>
        <dbReference type="RuleBase" id="RU003495"/>
    </source>
</evidence>
<proteinExistence type="inferred from homology"/>
<dbReference type="InterPro" id="IPR034718">
    <property type="entry name" value="RlpA"/>
</dbReference>
<dbReference type="EMBL" id="CP107006">
    <property type="protein sequence ID" value="UYQ91517.1"/>
    <property type="molecule type" value="Genomic_DNA"/>
</dbReference>
<dbReference type="SUPFAM" id="SSF50685">
    <property type="entry name" value="Barwin-like endoglucanases"/>
    <property type="match status" value="1"/>
</dbReference>
<dbReference type="PANTHER" id="PTHR34183:SF1">
    <property type="entry name" value="ENDOLYTIC PEPTIDOGLYCAN TRANSGLYCOSYLASE RLPA"/>
    <property type="match status" value="1"/>
</dbReference>
<evidence type="ECO:0000313" key="7">
    <source>
        <dbReference type="Proteomes" id="UP001162741"/>
    </source>
</evidence>
<evidence type="ECO:0000256" key="2">
    <source>
        <dbReference type="ARBA" id="ARBA00023316"/>
    </source>
</evidence>
<dbReference type="InterPro" id="IPR009009">
    <property type="entry name" value="RlpA-like_DPBB"/>
</dbReference>
<protein>
    <recommendedName>
        <fullName evidence="3">Probable endolytic peptidoglycan transglycosylase RlpA</fullName>
        <ecNumber evidence="3">4.2.2.-</ecNumber>
    </recommendedName>
</protein>
<dbReference type="Proteomes" id="UP001162741">
    <property type="component" value="Chromosome"/>
</dbReference>
<keyword evidence="1 3" id="KW-0456">Lyase</keyword>
<evidence type="ECO:0000313" key="6">
    <source>
        <dbReference type="EMBL" id="UYQ91517.1"/>
    </source>
</evidence>
<reference evidence="6" key="1">
    <citation type="submission" date="2022-10" db="EMBL/GenBank/DDBJ databases">
        <title>Chitinophaga sp. nov., isolated from soil.</title>
        <authorList>
            <person name="Jeon C.O."/>
        </authorList>
    </citation>
    <scope>NUCLEOTIDE SEQUENCE</scope>
    <source>
        <strain evidence="6">R8</strain>
    </source>
</reference>
<dbReference type="InterPro" id="IPR012997">
    <property type="entry name" value="RplA"/>
</dbReference>
<dbReference type="PANTHER" id="PTHR34183">
    <property type="entry name" value="ENDOLYTIC PEPTIDOGLYCAN TRANSGLYCOSYLASE RLPA"/>
    <property type="match status" value="1"/>
</dbReference>
<gene>
    <name evidence="3" type="primary">rlpA</name>
    <name evidence="6" type="ORF">MKQ68_15610</name>
</gene>
<accession>A0ABY6J043</accession>
<comment type="similarity">
    <text evidence="3 4">Belongs to the RlpA family.</text>
</comment>
<dbReference type="Pfam" id="PF03330">
    <property type="entry name" value="DPBB_1"/>
    <property type="match status" value="1"/>
</dbReference>
<feature type="chain" id="PRO_5044925590" description="Probable endolytic peptidoglycan transglycosylase RlpA" evidence="3">
    <location>
        <begin position="22"/>
        <end position="135"/>
    </location>
</feature>
<evidence type="ECO:0000256" key="3">
    <source>
        <dbReference type="HAMAP-Rule" id="MF_02071"/>
    </source>
</evidence>
<feature type="signal peptide" evidence="3">
    <location>
        <begin position="1"/>
        <end position="21"/>
    </location>
</feature>
<evidence type="ECO:0000256" key="1">
    <source>
        <dbReference type="ARBA" id="ARBA00023239"/>
    </source>
</evidence>
<dbReference type="CDD" id="cd22268">
    <property type="entry name" value="DPBB_RlpA-like"/>
    <property type="match status" value="1"/>
</dbReference>
<name>A0ABY6J043_9BACT</name>
<comment type="function">
    <text evidence="3">Lytic transglycosylase with a strong preference for naked glycan strands that lack stem peptides.</text>
</comment>
<dbReference type="RefSeq" id="WP_244840348.1">
    <property type="nucleotide sequence ID" value="NZ_CP107006.1"/>
</dbReference>
<dbReference type="Gene3D" id="2.40.40.10">
    <property type="entry name" value="RlpA-like domain"/>
    <property type="match status" value="1"/>
</dbReference>
<keyword evidence="3" id="KW-0732">Signal</keyword>
<dbReference type="HAMAP" id="MF_02071">
    <property type="entry name" value="RlpA"/>
    <property type="match status" value="1"/>
</dbReference>
<organism evidence="6 7">
    <name type="scientific">Chitinophaga horti</name>
    <dbReference type="NCBI Taxonomy" id="2920382"/>
    <lineage>
        <taxon>Bacteria</taxon>
        <taxon>Pseudomonadati</taxon>
        <taxon>Bacteroidota</taxon>
        <taxon>Chitinophagia</taxon>
        <taxon>Chitinophagales</taxon>
        <taxon>Chitinophagaceae</taxon>
        <taxon>Chitinophaga</taxon>
    </lineage>
</organism>